<name>A0A0D2Y863_FUSOF</name>
<dbReference type="EnsemblFungi" id="FOXG_14059T0">
    <property type="protein sequence ID" value="FOXG_14059P0"/>
    <property type="gene ID" value="FOXG_14059"/>
</dbReference>
<accession>A0A0D2Y863</accession>
<evidence type="ECO:0000313" key="2">
    <source>
        <dbReference type="EnsemblFungi" id="FOXG_12479P0"/>
    </source>
</evidence>
<dbReference type="EnsemblFungi" id="FOXG_12479T0">
    <property type="protein sequence ID" value="FOXG_12479P0"/>
    <property type="gene ID" value="FOXG_12479"/>
</dbReference>
<proteinExistence type="predicted"/>
<dbReference type="Proteomes" id="UP000002489">
    <property type="component" value="Unassembled WGS sequence"/>
</dbReference>
<feature type="region of interest" description="Disordered" evidence="1">
    <location>
        <begin position="131"/>
        <end position="211"/>
    </location>
</feature>
<protein>
    <submittedName>
        <fullName evidence="2">Uncharacterized protein</fullName>
    </submittedName>
</protein>
<evidence type="ECO:0000256" key="1">
    <source>
        <dbReference type="SAM" id="MobiDB-lite"/>
    </source>
</evidence>
<reference evidence="3" key="1">
    <citation type="journal article" date="2012" name="Mol. Plant Microbe Interact.">
        <title>A highly conserved effector in Fusarium oxysporum is required for full virulence on Arabidopsis.</title>
        <authorList>
            <person name="Thatcher L.F."/>
            <person name="Gardiner D.M."/>
            <person name="Kazan K."/>
            <person name="Manners J."/>
        </authorList>
    </citation>
    <scope>NUCLEOTIDE SEQUENCE [LARGE SCALE GENOMIC DNA]</scope>
    <source>
        <strain evidence="3">Fo5176</strain>
    </source>
</reference>
<evidence type="ECO:0000313" key="3">
    <source>
        <dbReference type="Proteomes" id="UP000002489"/>
    </source>
</evidence>
<organism evidence="2 3">
    <name type="scientific">Fusarium oxysporum (strain Fo5176)</name>
    <name type="common">Fusarium vascular wilt</name>
    <dbReference type="NCBI Taxonomy" id="660025"/>
    <lineage>
        <taxon>Eukaryota</taxon>
        <taxon>Fungi</taxon>
        <taxon>Dikarya</taxon>
        <taxon>Ascomycota</taxon>
        <taxon>Pezizomycotina</taxon>
        <taxon>Sordariomycetes</taxon>
        <taxon>Hypocreomycetidae</taxon>
        <taxon>Hypocreales</taxon>
        <taxon>Nectriaceae</taxon>
        <taxon>Fusarium</taxon>
        <taxon>Fusarium oxysporum species complex</taxon>
    </lineage>
</organism>
<sequence>MLYWADMIRWRQRRVANDFRSMRRAPPKRRSAYASLKSKIDEVIDSFRGVAERQHAQSLDDQCYEDSIDFQHLLPYSPRSHVAPKLVADANELSSLCHRSLVSESMASSASIIYKPEDPWLKRLDEMGRSEGHLHGESRTSSHSKSGSAHSFAWKPLPSTSQASQASGYITRPGSCPPVPGHQGSARAGRESKLRFSLPPKESATSQWSDSEDGMTWMKGYKRRLSRIKSRATRYFREFVLDEDEQEFFHTRRSMALSSGVNCNTTTAPLRAHKQHARW</sequence>
<dbReference type="AlphaFoldDB" id="A0A0D2Y863"/>
<feature type="compositionally biased region" description="Low complexity" evidence="1">
    <location>
        <begin position="141"/>
        <end position="151"/>
    </location>
</feature>
<feature type="compositionally biased region" description="Polar residues" evidence="1">
    <location>
        <begin position="158"/>
        <end position="168"/>
    </location>
</feature>
<feature type="compositionally biased region" description="Basic and acidic residues" evidence="1">
    <location>
        <begin position="131"/>
        <end position="140"/>
    </location>
</feature>
<reference evidence="2" key="2">
    <citation type="submission" date="2025-05" db="UniProtKB">
        <authorList>
            <consortium name="EnsemblFungi"/>
        </authorList>
    </citation>
    <scope>IDENTIFICATION</scope>
    <source>
        <strain evidence="2">4287 / CBS 123668 / FGSC 9935 / NRRL 34936</strain>
    </source>
</reference>